<dbReference type="AlphaFoldDB" id="A0A6J8EJJ2"/>
<name>A0A6J8EJJ2_MYTCO</name>
<feature type="region of interest" description="Disordered" evidence="1">
    <location>
        <begin position="358"/>
        <end position="377"/>
    </location>
</feature>
<dbReference type="Proteomes" id="UP000507470">
    <property type="component" value="Unassembled WGS sequence"/>
</dbReference>
<keyword evidence="3" id="KW-1185">Reference proteome</keyword>
<feature type="compositionally biased region" description="Basic residues" evidence="1">
    <location>
        <begin position="358"/>
        <end position="370"/>
    </location>
</feature>
<evidence type="ECO:0000313" key="2">
    <source>
        <dbReference type="EMBL" id="CAC5420558.1"/>
    </source>
</evidence>
<evidence type="ECO:0000256" key="1">
    <source>
        <dbReference type="SAM" id="MobiDB-lite"/>
    </source>
</evidence>
<proteinExistence type="predicted"/>
<organism evidence="2 3">
    <name type="scientific">Mytilus coruscus</name>
    <name type="common">Sea mussel</name>
    <dbReference type="NCBI Taxonomy" id="42192"/>
    <lineage>
        <taxon>Eukaryota</taxon>
        <taxon>Metazoa</taxon>
        <taxon>Spiralia</taxon>
        <taxon>Lophotrochozoa</taxon>
        <taxon>Mollusca</taxon>
        <taxon>Bivalvia</taxon>
        <taxon>Autobranchia</taxon>
        <taxon>Pteriomorphia</taxon>
        <taxon>Mytilida</taxon>
        <taxon>Mytiloidea</taxon>
        <taxon>Mytilidae</taxon>
        <taxon>Mytilinae</taxon>
        <taxon>Mytilus</taxon>
    </lineage>
</organism>
<dbReference type="OrthoDB" id="6101161at2759"/>
<evidence type="ECO:0000313" key="3">
    <source>
        <dbReference type="Proteomes" id="UP000507470"/>
    </source>
</evidence>
<dbReference type="EMBL" id="CACVKT020009160">
    <property type="protein sequence ID" value="CAC5420558.1"/>
    <property type="molecule type" value="Genomic_DNA"/>
</dbReference>
<reference evidence="2 3" key="1">
    <citation type="submission" date="2020-06" db="EMBL/GenBank/DDBJ databases">
        <authorList>
            <person name="Li R."/>
            <person name="Bekaert M."/>
        </authorList>
    </citation>
    <scope>NUCLEOTIDE SEQUENCE [LARGE SCALE GENOMIC DNA]</scope>
    <source>
        <strain evidence="3">wild</strain>
    </source>
</reference>
<sequence length="561" mass="63519">MISYVLKQKQIKNYKLLSTIRKLTTEKRTYHYDIKEDKHLEKLLPSEEAQRKLVPSITISELNILWKTEGVSKLPIQMSIRCFLDDFQIADVTPVEYMCLFFLPVNGHGNSNYNNGNRPSLIRPQVSQRLHTSHFQETANVYNIDRMAERVNIHDNFDSTVPAVTSRFASGFTSQQIIPNVLPGGLYAGSSNNNDARLSSTLGAWNSYGQRVKRFALPNVSVIQKNNQIEAALAENQHLRTTLHGLDNGIHNANGVGSLVNKHKSKIGKGIAKNERLAKVLNDIQNGGDTLVVHGEVLDIHNHPIGKALSKNGRLSKRLDDIHNDNHSLLVQGSKRKTIKEIRKSNTALKNLIVKSKKQRRKSKAMTKKQIKQENAKVRKQIAHARRQKNQQTPIIMDNTNTVSIQQSSSQQQNYVPSSFVIDQSHPIGLTLADKRNLQTQLHNPNSNINGPVTFVDKYSSNIGKGLAENERLTKLLNDIQYGGDTLVVHGEALEMRKHKIGKGLTKNDRLNKMLYDIQNEKDSIIIQGSKRKLMKEIRKANALLRKRIDKARQQRKEQKD</sequence>
<gene>
    <name evidence="2" type="ORF">MCOR_52776</name>
</gene>
<accession>A0A6J8EJJ2</accession>
<protein>
    <submittedName>
        <fullName evidence="2">Uncharacterized protein</fullName>
    </submittedName>
</protein>